<gene>
    <name evidence="2" type="ORF">STAS_26957</name>
</gene>
<proteinExistence type="predicted"/>
<reference evidence="3" key="1">
    <citation type="journal article" date="2019" name="Curr. Biol.">
        <title>Genome Sequence of Striga asiatica Provides Insight into the Evolution of Plant Parasitism.</title>
        <authorList>
            <person name="Yoshida S."/>
            <person name="Kim S."/>
            <person name="Wafula E.K."/>
            <person name="Tanskanen J."/>
            <person name="Kim Y.M."/>
            <person name="Honaas L."/>
            <person name="Yang Z."/>
            <person name="Spallek T."/>
            <person name="Conn C.E."/>
            <person name="Ichihashi Y."/>
            <person name="Cheong K."/>
            <person name="Cui S."/>
            <person name="Der J.P."/>
            <person name="Gundlach H."/>
            <person name="Jiao Y."/>
            <person name="Hori C."/>
            <person name="Ishida J.K."/>
            <person name="Kasahara H."/>
            <person name="Kiba T."/>
            <person name="Kim M.S."/>
            <person name="Koo N."/>
            <person name="Laohavisit A."/>
            <person name="Lee Y.H."/>
            <person name="Lumba S."/>
            <person name="McCourt P."/>
            <person name="Mortimer J.C."/>
            <person name="Mutuku J.M."/>
            <person name="Nomura T."/>
            <person name="Sasaki-Sekimoto Y."/>
            <person name="Seto Y."/>
            <person name="Wang Y."/>
            <person name="Wakatake T."/>
            <person name="Sakakibara H."/>
            <person name="Demura T."/>
            <person name="Yamaguchi S."/>
            <person name="Yoneyama K."/>
            <person name="Manabe R.I."/>
            <person name="Nelson D.C."/>
            <person name="Schulman A.H."/>
            <person name="Timko M.P."/>
            <person name="dePamphilis C.W."/>
            <person name="Choi D."/>
            <person name="Shirasu K."/>
        </authorList>
    </citation>
    <scope>NUCLEOTIDE SEQUENCE [LARGE SCALE GENOMIC DNA]</scope>
    <source>
        <strain evidence="3">cv. UVA1</strain>
    </source>
</reference>
<protein>
    <submittedName>
        <fullName evidence="2">Phosphatidylinositol-3,5-trisphosphate 5-phosphatase 1</fullName>
    </submittedName>
</protein>
<organism evidence="2 3">
    <name type="scientific">Striga asiatica</name>
    <name type="common">Asiatic witchweed</name>
    <name type="synonym">Buchnera asiatica</name>
    <dbReference type="NCBI Taxonomy" id="4170"/>
    <lineage>
        <taxon>Eukaryota</taxon>
        <taxon>Viridiplantae</taxon>
        <taxon>Streptophyta</taxon>
        <taxon>Embryophyta</taxon>
        <taxon>Tracheophyta</taxon>
        <taxon>Spermatophyta</taxon>
        <taxon>Magnoliopsida</taxon>
        <taxon>eudicotyledons</taxon>
        <taxon>Gunneridae</taxon>
        <taxon>Pentapetalae</taxon>
        <taxon>asterids</taxon>
        <taxon>lamiids</taxon>
        <taxon>Lamiales</taxon>
        <taxon>Orobanchaceae</taxon>
        <taxon>Buchnereae</taxon>
        <taxon>Striga</taxon>
    </lineage>
</organism>
<evidence type="ECO:0000313" key="2">
    <source>
        <dbReference type="EMBL" id="GER49702.1"/>
    </source>
</evidence>
<dbReference type="AlphaFoldDB" id="A0A5A7QXL2"/>
<feature type="region of interest" description="Disordered" evidence="1">
    <location>
        <begin position="1"/>
        <end position="51"/>
    </location>
</feature>
<dbReference type="EMBL" id="BKCP01008737">
    <property type="protein sequence ID" value="GER49702.1"/>
    <property type="molecule type" value="Genomic_DNA"/>
</dbReference>
<keyword evidence="3" id="KW-1185">Reference proteome</keyword>
<evidence type="ECO:0000313" key="3">
    <source>
        <dbReference type="Proteomes" id="UP000325081"/>
    </source>
</evidence>
<dbReference type="Proteomes" id="UP000325081">
    <property type="component" value="Unassembled WGS sequence"/>
</dbReference>
<feature type="compositionally biased region" description="Low complexity" evidence="1">
    <location>
        <begin position="1"/>
        <end position="31"/>
    </location>
</feature>
<comment type="caution">
    <text evidence="2">The sequence shown here is derived from an EMBL/GenBank/DDBJ whole genome shotgun (WGS) entry which is preliminary data.</text>
</comment>
<sequence length="252" mass="26748">NPAARPTARVPRPQSSRSPISGPRPRSSSRSTAAELTACVDPRRRPKPLTGPAIIRAHLGNSEDWRRASVPHGGRLAPRFGRRGEDENTLVGLERAPVDPPEIREARAAADDVNLEPSFQGVRIDAVPPVEGDVESVYLSRAVAVADETEEEQPRGSVGAFSPGLHEASGRGECPPFSADETGSHEAGDGETNETHLEDIVWKARVHVSGPTAGKDETFVGATPEEFFAHGVGEAVDVCPIFCGFFPVLAGA</sequence>
<evidence type="ECO:0000256" key="1">
    <source>
        <dbReference type="SAM" id="MobiDB-lite"/>
    </source>
</evidence>
<feature type="non-terminal residue" evidence="2">
    <location>
        <position position="1"/>
    </location>
</feature>
<name>A0A5A7QXL2_STRAF</name>
<feature type="compositionally biased region" description="Basic and acidic residues" evidence="1">
    <location>
        <begin position="182"/>
        <end position="193"/>
    </location>
</feature>
<feature type="region of interest" description="Disordered" evidence="1">
    <location>
        <begin position="148"/>
        <end position="193"/>
    </location>
</feature>
<accession>A0A5A7QXL2</accession>